<sequence length="153" mass="17347">MRSCYLRSMETLQSAPDPKDLTLSIDERRELIVWAADCMYRILPIFEEQYPADPRLRQGLAAVAEFNRGALSVGTMRQHALLCHATARDCETPSAQAVARACGHAIAIAHMGAHARNIERYTRKVLSGKSLTEELEWQRAHIPARFFSYVFTR</sequence>
<dbReference type="AlphaFoldDB" id="A0A3S4ZNT3"/>
<dbReference type="Proteomes" id="UP000270988">
    <property type="component" value="Chromosome"/>
</dbReference>
<evidence type="ECO:0000259" key="1">
    <source>
        <dbReference type="Pfam" id="PF21805"/>
    </source>
</evidence>
<proteinExistence type="predicted"/>
<gene>
    <name evidence="2" type="ORF">NCTC10918_02052</name>
</gene>
<evidence type="ECO:0000313" key="3">
    <source>
        <dbReference type="Proteomes" id="UP000270988"/>
    </source>
</evidence>
<dbReference type="InterPro" id="IPR048667">
    <property type="entry name" value="Imm5-like"/>
</dbReference>
<organism evidence="2 3">
    <name type="scientific">Rothia dentocariosa</name>
    <dbReference type="NCBI Taxonomy" id="2047"/>
    <lineage>
        <taxon>Bacteria</taxon>
        <taxon>Bacillati</taxon>
        <taxon>Actinomycetota</taxon>
        <taxon>Actinomycetes</taxon>
        <taxon>Micrococcales</taxon>
        <taxon>Micrococcaceae</taxon>
        <taxon>Rothia</taxon>
    </lineage>
</organism>
<dbReference type="EMBL" id="LR134521">
    <property type="protein sequence ID" value="VEJ30761.1"/>
    <property type="molecule type" value="Genomic_DNA"/>
</dbReference>
<dbReference type="Pfam" id="PF21805">
    <property type="entry name" value="Imm5_like"/>
    <property type="match status" value="1"/>
</dbReference>
<reference evidence="2 3" key="1">
    <citation type="submission" date="2018-12" db="EMBL/GenBank/DDBJ databases">
        <authorList>
            <consortium name="Pathogen Informatics"/>
        </authorList>
    </citation>
    <scope>NUCLEOTIDE SEQUENCE [LARGE SCALE GENOMIC DNA]</scope>
    <source>
        <strain evidence="2 3">NCTC10918</strain>
    </source>
</reference>
<evidence type="ECO:0000313" key="2">
    <source>
        <dbReference type="EMBL" id="VEJ30761.1"/>
    </source>
</evidence>
<name>A0A3S4ZNT3_9MICC</name>
<accession>A0A3S4ZNT3</accession>
<protein>
    <recommendedName>
        <fullName evidence="1">Imm-5-like domain-containing protein</fullName>
    </recommendedName>
</protein>
<feature type="domain" description="Imm-5-like" evidence="1">
    <location>
        <begin position="23"/>
        <end position="144"/>
    </location>
</feature>